<dbReference type="Proteomes" id="UP000295134">
    <property type="component" value="Chromosome"/>
</dbReference>
<dbReference type="EMBL" id="CP038613">
    <property type="protein sequence ID" value="QBY43885.1"/>
    <property type="molecule type" value="Genomic_DNA"/>
</dbReference>
<sequence length="143" mass="16453">MNYIICDFDKQNFAKRKRAMFQIAEELGKDLHPDCYIELTVDDICYNMNKVVCQHPHVIEIAKQAMIDCHLKPIVQPMRDITHGLLLTDYGIPCPNIFTGGYNFHSKYEFISLEGMQQAVEVILRIVTLTAQYGKSDRVAVNE</sequence>
<evidence type="ECO:0000313" key="3">
    <source>
        <dbReference type="Proteomes" id="UP000295134"/>
    </source>
</evidence>
<dbReference type="GO" id="GO:0045148">
    <property type="term" value="F:tripeptide aminopeptidase activity"/>
    <property type="evidence" value="ECO:0007669"/>
    <property type="project" value="UniProtKB-EC"/>
</dbReference>
<keyword evidence="2" id="KW-0031">Aminopeptidase</keyword>
<proteinExistence type="predicted"/>
<name>A0A4P7KUT9_9GAMM</name>
<dbReference type="GO" id="GO:0005829">
    <property type="term" value="C:cytosol"/>
    <property type="evidence" value="ECO:0007669"/>
    <property type="project" value="TreeGrafter"/>
</dbReference>
<evidence type="ECO:0000256" key="1">
    <source>
        <dbReference type="ARBA" id="ARBA00001947"/>
    </source>
</evidence>
<keyword evidence="2" id="KW-0378">Hydrolase</keyword>
<dbReference type="PANTHER" id="PTHR42994:SF1">
    <property type="entry name" value="PEPTIDASE T"/>
    <property type="match status" value="1"/>
</dbReference>
<comment type="cofactor">
    <cofactor evidence="1">
        <name>Zn(2+)</name>
        <dbReference type="ChEBI" id="CHEBI:29105"/>
    </cofactor>
</comment>
<dbReference type="SUPFAM" id="SSF53187">
    <property type="entry name" value="Zn-dependent exopeptidases"/>
    <property type="match status" value="1"/>
</dbReference>
<dbReference type="PANTHER" id="PTHR42994">
    <property type="entry name" value="PEPTIDASE T"/>
    <property type="match status" value="1"/>
</dbReference>
<reference evidence="2 3" key="1">
    <citation type="submission" date="2019-03" db="EMBL/GenBank/DDBJ databases">
        <title>Long-read sequencing reveals hyperdense prophage content in a complex bacterial symbiont genome.</title>
        <authorList>
            <person name="Frost C.L."/>
            <person name="Siozios S."/>
            <person name="Nadal-Jimenez P."/>
            <person name="Brockhurst M.A."/>
            <person name="King K.C."/>
            <person name="Darby A.C."/>
            <person name="Hurst G.D.D."/>
        </authorList>
    </citation>
    <scope>NUCLEOTIDE SEQUENCE [LARGE SCALE GENOMIC DNA]</scope>
    <source>
        <strain evidence="2 3">FIN</strain>
    </source>
</reference>
<evidence type="ECO:0000313" key="2">
    <source>
        <dbReference type="EMBL" id="QBY43885.1"/>
    </source>
</evidence>
<dbReference type="AlphaFoldDB" id="A0A4P7KUT9"/>
<accession>A0A4P7KUT9</accession>
<dbReference type="EC" id="3.4.11.4" evidence="2"/>
<organism evidence="2 3">
    <name type="scientific">Arsenophonus nasoniae</name>
    <name type="common">son-killer infecting Nasonia vitripennis</name>
    <dbReference type="NCBI Taxonomy" id="638"/>
    <lineage>
        <taxon>Bacteria</taxon>
        <taxon>Pseudomonadati</taxon>
        <taxon>Pseudomonadota</taxon>
        <taxon>Gammaproteobacteria</taxon>
        <taxon>Enterobacterales</taxon>
        <taxon>Morganellaceae</taxon>
        <taxon>Arsenophonus</taxon>
    </lineage>
</organism>
<dbReference type="Gene3D" id="3.40.630.10">
    <property type="entry name" value="Zn peptidases"/>
    <property type="match status" value="1"/>
</dbReference>
<dbReference type="KEGG" id="ans:ArsFIN_24570"/>
<keyword evidence="2" id="KW-0645">Protease</keyword>
<protein>
    <submittedName>
        <fullName evidence="2">Peptidase T</fullName>
        <ecNumber evidence="2">3.4.11.4</ecNumber>
    </submittedName>
</protein>
<gene>
    <name evidence="2" type="primary">pepT_1</name>
    <name evidence="2" type="ORF">ArsFIN_24570</name>
</gene>